<name>A0AAQ1GHZ1_9BURK</name>
<dbReference type="InterPro" id="IPR008201">
    <property type="entry name" value="HepT-like"/>
</dbReference>
<evidence type="ECO:0000256" key="4">
    <source>
        <dbReference type="ARBA" id="ARBA00022741"/>
    </source>
</evidence>
<dbReference type="Proteomes" id="UP000183529">
    <property type="component" value="Unassembled WGS sequence"/>
</dbReference>
<comment type="caution">
    <text evidence="6">The sequence shown here is derived from an EMBL/GenBank/DDBJ whole genome shotgun (WGS) entry which is preliminary data.</text>
</comment>
<dbReference type="GO" id="GO:0004540">
    <property type="term" value="F:RNA nuclease activity"/>
    <property type="evidence" value="ECO:0007669"/>
    <property type="project" value="InterPro"/>
</dbReference>
<keyword evidence="1" id="KW-0597">Phosphoprotein</keyword>
<dbReference type="InterPro" id="IPR051813">
    <property type="entry name" value="HepT_RNase_toxin"/>
</dbReference>
<reference evidence="6 7" key="1">
    <citation type="submission" date="2016-10" db="EMBL/GenBank/DDBJ databases">
        <authorList>
            <person name="Varghese N."/>
            <person name="Submissions S."/>
        </authorList>
    </citation>
    <scope>NUCLEOTIDE SEQUENCE [LARGE SCALE GENOMIC DNA]</scope>
    <source>
        <strain evidence="6 7">LMG 22274</strain>
    </source>
</reference>
<evidence type="ECO:0000256" key="2">
    <source>
        <dbReference type="ARBA" id="ARBA00022649"/>
    </source>
</evidence>
<dbReference type="AlphaFoldDB" id="A0AAQ1GHZ1"/>
<evidence type="ECO:0000256" key="3">
    <source>
        <dbReference type="ARBA" id="ARBA00022722"/>
    </source>
</evidence>
<evidence type="ECO:0000313" key="7">
    <source>
        <dbReference type="Proteomes" id="UP000183529"/>
    </source>
</evidence>
<evidence type="ECO:0000313" key="6">
    <source>
        <dbReference type="EMBL" id="SEJ95071.1"/>
    </source>
</evidence>
<accession>A0AAQ1GHZ1</accession>
<dbReference type="PANTHER" id="PTHR34139:SF1">
    <property type="entry name" value="RNASE MJ1380-RELATED"/>
    <property type="match status" value="1"/>
</dbReference>
<dbReference type="RefSeq" id="WP_074984738.1">
    <property type="nucleotide sequence ID" value="NZ_CADFGN010000011.1"/>
</dbReference>
<dbReference type="GO" id="GO:0016787">
    <property type="term" value="F:hydrolase activity"/>
    <property type="evidence" value="ECO:0007669"/>
    <property type="project" value="UniProtKB-KW"/>
</dbReference>
<keyword evidence="4" id="KW-0547">Nucleotide-binding</keyword>
<evidence type="ECO:0000256" key="5">
    <source>
        <dbReference type="ARBA" id="ARBA00022801"/>
    </source>
</evidence>
<keyword evidence="5" id="KW-0378">Hydrolase</keyword>
<gene>
    <name evidence="6" type="ORF">SAMN05216550_111156</name>
</gene>
<keyword evidence="2" id="KW-1277">Toxin-antitoxin system</keyword>
<dbReference type="GO" id="GO:0000166">
    <property type="term" value="F:nucleotide binding"/>
    <property type="evidence" value="ECO:0007669"/>
    <property type="project" value="UniProtKB-KW"/>
</dbReference>
<dbReference type="PANTHER" id="PTHR34139">
    <property type="entry name" value="UPF0331 PROTEIN MJ0127"/>
    <property type="match status" value="1"/>
</dbReference>
<keyword evidence="3" id="KW-0540">Nuclease</keyword>
<dbReference type="GeneID" id="61301650"/>
<protein>
    <submittedName>
        <fullName evidence="6">Uncharacterized conserved protein, contains HEPN domain</fullName>
    </submittedName>
</protein>
<organism evidence="6 7">
    <name type="scientific">Paraburkholderia tropica</name>
    <dbReference type="NCBI Taxonomy" id="92647"/>
    <lineage>
        <taxon>Bacteria</taxon>
        <taxon>Pseudomonadati</taxon>
        <taxon>Pseudomonadota</taxon>
        <taxon>Betaproteobacteria</taxon>
        <taxon>Burkholderiales</taxon>
        <taxon>Burkholderiaceae</taxon>
        <taxon>Paraburkholderia</taxon>
    </lineage>
</organism>
<dbReference type="GO" id="GO:0110001">
    <property type="term" value="C:toxin-antitoxin complex"/>
    <property type="evidence" value="ECO:0007669"/>
    <property type="project" value="InterPro"/>
</dbReference>
<sequence>MRKEDLRTPDYLQHMLDAVDRIRSYVAPLSLESFEATPMAIDAVVRNLEIIGEAARNIMRGDPEFAAAHPEIPWEAVYGMRNRVSHAYFSVDTSIVWSTVQTWVPELQQKLLNLQAE</sequence>
<dbReference type="Pfam" id="PF01934">
    <property type="entry name" value="HepT-like"/>
    <property type="match status" value="1"/>
</dbReference>
<dbReference type="EMBL" id="FNZM01000011">
    <property type="protein sequence ID" value="SEJ95071.1"/>
    <property type="molecule type" value="Genomic_DNA"/>
</dbReference>
<proteinExistence type="predicted"/>
<evidence type="ECO:0000256" key="1">
    <source>
        <dbReference type="ARBA" id="ARBA00022553"/>
    </source>
</evidence>